<protein>
    <recommendedName>
        <fullName evidence="1">Type 9 secretion system plug protein N-terminal domain-containing protein</fullName>
    </recommendedName>
</protein>
<keyword evidence="3" id="KW-1185">Reference proteome</keyword>
<dbReference type="Gene3D" id="2.60.40.10">
    <property type="entry name" value="Immunoglobulins"/>
    <property type="match status" value="1"/>
</dbReference>
<name>R9GXB8_9SPHI</name>
<gene>
    <name evidence="2" type="ORF">ADIARSV_0648</name>
</gene>
<evidence type="ECO:0000313" key="3">
    <source>
        <dbReference type="Proteomes" id="UP000014174"/>
    </source>
</evidence>
<dbReference type="InterPro" id="IPR013783">
    <property type="entry name" value="Ig-like_fold"/>
</dbReference>
<proteinExistence type="predicted"/>
<dbReference type="AlphaFoldDB" id="R9GXB8"/>
<organism evidence="2 3">
    <name type="scientific">Arcticibacter svalbardensis MN12-7</name>
    <dbReference type="NCBI Taxonomy" id="1150600"/>
    <lineage>
        <taxon>Bacteria</taxon>
        <taxon>Pseudomonadati</taxon>
        <taxon>Bacteroidota</taxon>
        <taxon>Sphingobacteriia</taxon>
        <taxon>Sphingobacteriales</taxon>
        <taxon>Sphingobacteriaceae</taxon>
        <taxon>Arcticibacter</taxon>
    </lineage>
</organism>
<accession>R9GXB8</accession>
<dbReference type="STRING" id="1150600.ADIARSV_0648"/>
<dbReference type="eggNOG" id="ENOG502Z7QJ">
    <property type="taxonomic scope" value="Bacteria"/>
</dbReference>
<feature type="domain" description="Type 9 secretion system plug protein N-terminal" evidence="1">
    <location>
        <begin position="19"/>
        <end position="143"/>
    </location>
</feature>
<dbReference type="Pfam" id="PF17116">
    <property type="entry name" value="T9SS_plug_1st"/>
    <property type="match status" value="1"/>
</dbReference>
<dbReference type="InterPro" id="IPR031345">
    <property type="entry name" value="T9SS_Plug_N"/>
</dbReference>
<evidence type="ECO:0000313" key="2">
    <source>
        <dbReference type="EMBL" id="EOR96135.1"/>
    </source>
</evidence>
<reference evidence="2 3" key="1">
    <citation type="journal article" date="2013" name="Genome Announc.">
        <title>Draft Genome Sequence of Arcticibacter svalbardensis Strain MN12-7T, a Member of the Family Sphingobacteriaceae Isolated from an Arctic Soil Sample.</title>
        <authorList>
            <person name="Shivaji S."/>
            <person name="Ara S."/>
            <person name="Prasad S."/>
            <person name="Manasa B.P."/>
            <person name="Begum Z."/>
            <person name="Singh A."/>
            <person name="Kumar Pinnaka A."/>
        </authorList>
    </citation>
    <scope>NUCLEOTIDE SEQUENCE [LARGE SCALE GENOMIC DNA]</scope>
    <source>
        <strain evidence="2 3">MN12-7</strain>
    </source>
</reference>
<sequence length="404" mass="47497">MQLCAQEKVFSNQVFSAQIKTVQLYNSYKEQSMPVITLHSTEELLLSFDDLQADHKDYYYTIEHCDVNWQSSELSPIDYLESFNEDRITNYFNSLNTLQQYTHYELLFPNANINPKIDGNYILKVYEDGDPSKIIITRRFYVLSPLATLTTEMVASPKVINRTKNQKINITVNHAQLPLTNPYTDVKLIVKQNGRPDQQQTVDRPAIVRQDQLIYNDLNTLEFEGGNEFRKFDFRSLRLQTERVDRIYKDSVNTVQLLPDLPNTNTKYSYLFDENGNFFIRNQDGQDNRIEADYAYVTFTLESTKPSPKVDLYLVGQFNNYQLSRENKLTYDDSRNRFYGSIYLKQGLYDYQYVWANSSNNAETNSTPLEGSFFETKNAYQAFLYYRRPGSRWDQLVGYQEFNK</sequence>
<dbReference type="EMBL" id="AQPN01000023">
    <property type="protein sequence ID" value="EOR96135.1"/>
    <property type="molecule type" value="Genomic_DNA"/>
</dbReference>
<evidence type="ECO:0000259" key="1">
    <source>
        <dbReference type="Pfam" id="PF17116"/>
    </source>
</evidence>
<comment type="caution">
    <text evidence="2">The sequence shown here is derived from an EMBL/GenBank/DDBJ whole genome shotgun (WGS) entry which is preliminary data.</text>
</comment>
<dbReference type="Proteomes" id="UP000014174">
    <property type="component" value="Unassembled WGS sequence"/>
</dbReference>